<accession>A0A0F9IRS4</accession>
<reference evidence="1" key="1">
    <citation type="journal article" date="2015" name="Nature">
        <title>Complex archaea that bridge the gap between prokaryotes and eukaryotes.</title>
        <authorList>
            <person name="Spang A."/>
            <person name="Saw J.H."/>
            <person name="Jorgensen S.L."/>
            <person name="Zaremba-Niedzwiedzka K."/>
            <person name="Martijn J."/>
            <person name="Lind A.E."/>
            <person name="van Eijk R."/>
            <person name="Schleper C."/>
            <person name="Guy L."/>
            <person name="Ettema T.J."/>
        </authorList>
    </citation>
    <scope>NUCLEOTIDE SEQUENCE</scope>
</reference>
<proteinExistence type="predicted"/>
<name>A0A0F9IRS4_9ZZZZ</name>
<organism evidence="1">
    <name type="scientific">marine sediment metagenome</name>
    <dbReference type="NCBI Taxonomy" id="412755"/>
    <lineage>
        <taxon>unclassified sequences</taxon>
        <taxon>metagenomes</taxon>
        <taxon>ecological metagenomes</taxon>
    </lineage>
</organism>
<protein>
    <submittedName>
        <fullName evidence="1">Uncharacterized protein</fullName>
    </submittedName>
</protein>
<gene>
    <name evidence="1" type="ORF">LCGC14_1545260</name>
</gene>
<evidence type="ECO:0000313" key="1">
    <source>
        <dbReference type="EMBL" id="KKM60109.1"/>
    </source>
</evidence>
<dbReference type="AlphaFoldDB" id="A0A0F9IRS4"/>
<sequence>MKACEELKSYGIEKCPECHCSTGHDTEYKDFSNKNIAICGQCGYEWYLSDYYRKEVTENG</sequence>
<comment type="caution">
    <text evidence="1">The sequence shown here is derived from an EMBL/GenBank/DDBJ whole genome shotgun (WGS) entry which is preliminary data.</text>
</comment>
<dbReference type="EMBL" id="LAZR01011739">
    <property type="protein sequence ID" value="KKM60109.1"/>
    <property type="molecule type" value="Genomic_DNA"/>
</dbReference>